<evidence type="ECO:0000256" key="5">
    <source>
        <dbReference type="SAM" id="MobiDB-lite"/>
    </source>
</evidence>
<gene>
    <name evidence="7" type="ORF">SAMN05216559_2062</name>
</gene>
<feature type="region of interest" description="Disordered" evidence="5">
    <location>
        <begin position="243"/>
        <end position="264"/>
    </location>
</feature>
<comment type="similarity">
    <text evidence="1">Belongs to the ABC transporter superfamily.</text>
</comment>
<evidence type="ECO:0000259" key="6">
    <source>
        <dbReference type="PROSITE" id="PS50893"/>
    </source>
</evidence>
<dbReference type="AlphaFoldDB" id="A0A1I6L580"/>
<dbReference type="InterPro" id="IPR003439">
    <property type="entry name" value="ABC_transporter-like_ATP-bd"/>
</dbReference>
<keyword evidence="8" id="KW-1185">Reference proteome</keyword>
<dbReference type="PANTHER" id="PTHR43335:SF4">
    <property type="entry name" value="ABC TRANSPORTER, ATP-BINDING PROTEIN"/>
    <property type="match status" value="1"/>
</dbReference>
<name>A0A1I6L580_9EURY</name>
<evidence type="ECO:0000256" key="4">
    <source>
        <dbReference type="ARBA" id="ARBA00022840"/>
    </source>
</evidence>
<dbReference type="SUPFAM" id="SSF52540">
    <property type="entry name" value="P-loop containing nucleoside triphosphate hydrolases"/>
    <property type="match status" value="1"/>
</dbReference>
<protein>
    <submittedName>
        <fullName evidence="7">ABC-2 type transport system ATP-binding protein</fullName>
    </submittedName>
</protein>
<evidence type="ECO:0000256" key="2">
    <source>
        <dbReference type="ARBA" id="ARBA00022448"/>
    </source>
</evidence>
<evidence type="ECO:0000256" key="1">
    <source>
        <dbReference type="ARBA" id="ARBA00005417"/>
    </source>
</evidence>
<feature type="domain" description="ABC transporter" evidence="6">
    <location>
        <begin position="6"/>
        <end position="231"/>
    </location>
</feature>
<dbReference type="Pfam" id="PF00005">
    <property type="entry name" value="ABC_tran"/>
    <property type="match status" value="1"/>
</dbReference>
<dbReference type="CDD" id="cd03230">
    <property type="entry name" value="ABC_DR_subfamily_A"/>
    <property type="match status" value="1"/>
</dbReference>
<evidence type="ECO:0000313" key="8">
    <source>
        <dbReference type="Proteomes" id="UP000199062"/>
    </source>
</evidence>
<dbReference type="EMBL" id="FOZK01000002">
    <property type="protein sequence ID" value="SFR98596.1"/>
    <property type="molecule type" value="Genomic_DNA"/>
</dbReference>
<organism evidence="7 8">
    <name type="scientific">Halomicrobium zhouii</name>
    <dbReference type="NCBI Taxonomy" id="767519"/>
    <lineage>
        <taxon>Archaea</taxon>
        <taxon>Methanobacteriati</taxon>
        <taxon>Methanobacteriota</taxon>
        <taxon>Stenosarchaea group</taxon>
        <taxon>Halobacteria</taxon>
        <taxon>Halobacteriales</taxon>
        <taxon>Haloarculaceae</taxon>
        <taxon>Halomicrobium</taxon>
    </lineage>
</organism>
<keyword evidence="4 7" id="KW-0067">ATP-binding</keyword>
<dbReference type="PROSITE" id="PS50893">
    <property type="entry name" value="ABC_TRANSPORTER_2"/>
    <property type="match status" value="1"/>
</dbReference>
<dbReference type="Proteomes" id="UP000199062">
    <property type="component" value="Unassembled WGS sequence"/>
</dbReference>
<evidence type="ECO:0000313" key="7">
    <source>
        <dbReference type="EMBL" id="SFR98596.1"/>
    </source>
</evidence>
<sequence length="264" mass="28208">MTTPAIETDGLTKRYGSTVALDGLDLTVESGEVYGFLGPNGAGKSTTINLLLNYVRPTDGSATVLGLDPWDDVVALHDRVGILPDRYDTYDDLSARRHLRLVIDTKRSDDDPEALLTRVGLSDAVDRPAGEFSQGMEQRLALAMALVGDPDLLILDEPFTGLDPHGVALVRDVVAEETDRGATVFFSSHVLGQVELVCDRLGILHHGTLVDEGTLAGFRERLDLDADAAVEDVFVELTEDGVRSAAPRDESASIAGDAPEGGVQ</sequence>
<dbReference type="PANTHER" id="PTHR43335">
    <property type="entry name" value="ABC TRANSPORTER, ATP-BINDING PROTEIN"/>
    <property type="match status" value="1"/>
</dbReference>
<keyword evidence="3" id="KW-0547">Nucleotide-binding</keyword>
<dbReference type="STRING" id="767519.SAMN05216559_2062"/>
<proteinExistence type="inferred from homology"/>
<dbReference type="InterPro" id="IPR003593">
    <property type="entry name" value="AAA+_ATPase"/>
</dbReference>
<dbReference type="GO" id="GO:0005524">
    <property type="term" value="F:ATP binding"/>
    <property type="evidence" value="ECO:0007669"/>
    <property type="project" value="UniProtKB-KW"/>
</dbReference>
<keyword evidence="2" id="KW-0813">Transport</keyword>
<evidence type="ECO:0000256" key="3">
    <source>
        <dbReference type="ARBA" id="ARBA00022741"/>
    </source>
</evidence>
<dbReference type="OrthoDB" id="87732at2157"/>
<dbReference type="InterPro" id="IPR027417">
    <property type="entry name" value="P-loop_NTPase"/>
</dbReference>
<dbReference type="SMART" id="SM00382">
    <property type="entry name" value="AAA"/>
    <property type="match status" value="1"/>
</dbReference>
<accession>A0A1I6L580</accession>
<reference evidence="7 8" key="1">
    <citation type="submission" date="2016-10" db="EMBL/GenBank/DDBJ databases">
        <authorList>
            <person name="de Groot N.N."/>
        </authorList>
    </citation>
    <scope>NUCLEOTIDE SEQUENCE [LARGE SCALE GENOMIC DNA]</scope>
    <source>
        <strain evidence="7 8">CGMCC 1.10457</strain>
    </source>
</reference>
<dbReference type="RefSeq" id="WP_089816456.1">
    <property type="nucleotide sequence ID" value="NZ_FOZK01000002.1"/>
</dbReference>
<dbReference type="GO" id="GO:0016887">
    <property type="term" value="F:ATP hydrolysis activity"/>
    <property type="evidence" value="ECO:0007669"/>
    <property type="project" value="InterPro"/>
</dbReference>
<dbReference type="Gene3D" id="3.40.50.300">
    <property type="entry name" value="P-loop containing nucleotide triphosphate hydrolases"/>
    <property type="match status" value="1"/>
</dbReference>